<dbReference type="EMBL" id="FNFY01000024">
    <property type="protein sequence ID" value="SDL12779.1"/>
    <property type="molecule type" value="Genomic_DNA"/>
</dbReference>
<gene>
    <name evidence="1" type="ORF">SAMN05216216_1241</name>
</gene>
<protein>
    <submittedName>
        <fullName evidence="1">Uncharacterized protein</fullName>
    </submittedName>
</protein>
<sequence>MKLDITIEYKQLFSELLSDLDEFEIKMEEPIYIVRLVVLSQIDVFITSVEATTESQI</sequence>
<evidence type="ECO:0000313" key="1">
    <source>
        <dbReference type="EMBL" id="SDL12779.1"/>
    </source>
</evidence>
<accession>A0A1G9HIS6</accession>
<reference evidence="2" key="1">
    <citation type="submission" date="2016-10" db="EMBL/GenBank/DDBJ databases">
        <authorList>
            <person name="Varghese N."/>
            <person name="Submissions S."/>
        </authorList>
    </citation>
    <scope>NUCLEOTIDE SEQUENCE [LARGE SCALE GENOMIC DNA]</scope>
    <source>
        <strain evidence="2">CGMCC 1.8895</strain>
    </source>
</reference>
<evidence type="ECO:0000313" key="2">
    <source>
        <dbReference type="Proteomes" id="UP000199008"/>
    </source>
</evidence>
<dbReference type="RefSeq" id="WP_176754140.1">
    <property type="nucleotide sequence ID" value="NZ_FNFY01000024.1"/>
</dbReference>
<keyword evidence="2" id="KW-1185">Reference proteome</keyword>
<proteinExistence type="predicted"/>
<dbReference type="AlphaFoldDB" id="A0A1G9HIS6"/>
<dbReference type="Proteomes" id="UP000199008">
    <property type="component" value="Unassembled WGS sequence"/>
</dbReference>
<name>A0A1G9HIS6_9BACL</name>
<organism evidence="1 2">
    <name type="scientific">Lacicoccus qingdaonensis</name>
    <dbReference type="NCBI Taxonomy" id="576118"/>
    <lineage>
        <taxon>Bacteria</taxon>
        <taxon>Bacillati</taxon>
        <taxon>Bacillota</taxon>
        <taxon>Bacilli</taxon>
        <taxon>Bacillales</taxon>
        <taxon>Salinicoccaceae</taxon>
        <taxon>Lacicoccus</taxon>
    </lineage>
</organism>